<reference evidence="3 4" key="1">
    <citation type="submission" date="2021-01" db="EMBL/GenBank/DDBJ databases">
        <title>Whole genome shotgun sequence of Actinoplanes durhamensis NBRC 14914.</title>
        <authorList>
            <person name="Komaki H."/>
            <person name="Tamura T."/>
        </authorList>
    </citation>
    <scope>NUCLEOTIDE SEQUENCE [LARGE SCALE GENOMIC DNA]</scope>
    <source>
        <strain evidence="3 4">NBRC 14914</strain>
    </source>
</reference>
<evidence type="ECO:0000256" key="2">
    <source>
        <dbReference type="SAM" id="Phobius"/>
    </source>
</evidence>
<feature type="region of interest" description="Disordered" evidence="1">
    <location>
        <begin position="558"/>
        <end position="579"/>
    </location>
</feature>
<organism evidence="3 4">
    <name type="scientific">Paractinoplanes durhamensis</name>
    <dbReference type="NCBI Taxonomy" id="113563"/>
    <lineage>
        <taxon>Bacteria</taxon>
        <taxon>Bacillati</taxon>
        <taxon>Actinomycetota</taxon>
        <taxon>Actinomycetes</taxon>
        <taxon>Micromonosporales</taxon>
        <taxon>Micromonosporaceae</taxon>
        <taxon>Paractinoplanes</taxon>
    </lineage>
</organism>
<sequence length="579" mass="63264">MADPGTTTITMPVYTAAEQFSDVTRGLCSGPYVDVTFANDVIAEVVESERKAVPPSFGFDLDPVVRHCLRARRLLIIRYAVVTALLLAGFILSGWLTVWWLVLCVLIEMLRARRGARARVLRTGVLTLVVLGTTALVLTVVVVLLLAKFTPDWLSERLGTLAVEASTSDLAESFVGAVWGFAALFTLLPIIGMVATLFLSRWHAYSILFSELAPKGRAFAPPATNPRVKRRLETVARMQRGNIAVHDLDPFAGSGELKHGWSFAVTLRPRAAEQNGARVTIDPQELNKRVNDAILALRDTKLSAGERIPNVYTVPYVAADGYRRSDDPLIDPETHTPRTMATGETIAAIESCPQGGLRHYLRVVVPANGKEIKTPDGKLILPAQDSGVSVTAFVHLAVEGGLLYAEFAALVLPPLRADFRIADTLRPDRIVGRAWSDTLRAYVHDNLYGPRYLLRVGWDALRLNGRMARSAADADELLFYDYGARFSVRDLAGRETGKFMQKLDGAKYIKLVDRTVTEAAIGYLREHGVDTSEFESQVSVNTFSGLVFHGGVQNFGGTNTVQQTNNAAPPPRPTPTSGA</sequence>
<keyword evidence="2" id="KW-0812">Transmembrane</keyword>
<evidence type="ECO:0000313" key="4">
    <source>
        <dbReference type="Proteomes" id="UP000637628"/>
    </source>
</evidence>
<evidence type="ECO:0000256" key="1">
    <source>
        <dbReference type="SAM" id="MobiDB-lite"/>
    </source>
</evidence>
<name>A0ABQ3Z3H9_9ACTN</name>
<feature type="transmembrane region" description="Helical" evidence="2">
    <location>
        <begin position="125"/>
        <end position="147"/>
    </location>
</feature>
<feature type="compositionally biased region" description="Pro residues" evidence="1">
    <location>
        <begin position="568"/>
        <end position="579"/>
    </location>
</feature>
<dbReference type="EMBL" id="BOML01000043">
    <property type="protein sequence ID" value="GIE04356.1"/>
    <property type="molecule type" value="Genomic_DNA"/>
</dbReference>
<dbReference type="Proteomes" id="UP000637628">
    <property type="component" value="Unassembled WGS sequence"/>
</dbReference>
<dbReference type="RefSeq" id="WP_203731002.1">
    <property type="nucleotide sequence ID" value="NZ_BAAATX010000016.1"/>
</dbReference>
<comment type="caution">
    <text evidence="3">The sequence shown here is derived from an EMBL/GenBank/DDBJ whole genome shotgun (WGS) entry which is preliminary data.</text>
</comment>
<keyword evidence="2" id="KW-1133">Transmembrane helix</keyword>
<keyword evidence="2" id="KW-0472">Membrane</keyword>
<feature type="transmembrane region" description="Helical" evidence="2">
    <location>
        <begin position="177"/>
        <end position="199"/>
    </location>
</feature>
<accession>A0ABQ3Z3H9</accession>
<evidence type="ECO:0000313" key="3">
    <source>
        <dbReference type="EMBL" id="GIE04356.1"/>
    </source>
</evidence>
<feature type="transmembrane region" description="Helical" evidence="2">
    <location>
        <begin position="75"/>
        <end position="92"/>
    </location>
</feature>
<proteinExistence type="predicted"/>
<keyword evidence="4" id="KW-1185">Reference proteome</keyword>
<protein>
    <submittedName>
        <fullName evidence="3">Uncharacterized protein</fullName>
    </submittedName>
</protein>
<gene>
    <name evidence="3" type="ORF">Adu01nite_57060</name>
</gene>